<organism evidence="2 3">
    <name type="scientific">Ceratodon purpureus</name>
    <name type="common">Fire moss</name>
    <name type="synonym">Dicranum purpureum</name>
    <dbReference type="NCBI Taxonomy" id="3225"/>
    <lineage>
        <taxon>Eukaryota</taxon>
        <taxon>Viridiplantae</taxon>
        <taxon>Streptophyta</taxon>
        <taxon>Embryophyta</taxon>
        <taxon>Bryophyta</taxon>
        <taxon>Bryophytina</taxon>
        <taxon>Bryopsida</taxon>
        <taxon>Dicranidae</taxon>
        <taxon>Pseudoditrichales</taxon>
        <taxon>Ditrichaceae</taxon>
        <taxon>Ceratodon</taxon>
    </lineage>
</organism>
<keyword evidence="3" id="KW-1185">Reference proteome</keyword>
<accession>A0A8T0IT25</accession>
<keyword evidence="1" id="KW-0732">Signal</keyword>
<feature type="chain" id="PRO_5035863580" evidence="1">
    <location>
        <begin position="20"/>
        <end position="38"/>
    </location>
</feature>
<evidence type="ECO:0000256" key="1">
    <source>
        <dbReference type="SAM" id="SignalP"/>
    </source>
</evidence>
<comment type="caution">
    <text evidence="2">The sequence shown here is derived from an EMBL/GenBank/DDBJ whole genome shotgun (WGS) entry which is preliminary data.</text>
</comment>
<proteinExistence type="predicted"/>
<evidence type="ECO:0000313" key="2">
    <source>
        <dbReference type="EMBL" id="KAG0586312.1"/>
    </source>
</evidence>
<name>A0A8T0IT25_CERPU</name>
<gene>
    <name evidence="2" type="ORF">KC19_2G081500</name>
</gene>
<protein>
    <submittedName>
        <fullName evidence="2">Uncharacterized protein</fullName>
    </submittedName>
</protein>
<dbReference type="AlphaFoldDB" id="A0A8T0IT25"/>
<reference evidence="2" key="1">
    <citation type="submission" date="2020-06" db="EMBL/GenBank/DDBJ databases">
        <title>WGS assembly of Ceratodon purpureus strain R40.</title>
        <authorList>
            <person name="Carey S.B."/>
            <person name="Jenkins J."/>
            <person name="Shu S."/>
            <person name="Lovell J.T."/>
            <person name="Sreedasyam A."/>
            <person name="Maumus F."/>
            <person name="Tiley G.P."/>
            <person name="Fernandez-Pozo N."/>
            <person name="Barry K."/>
            <person name="Chen C."/>
            <person name="Wang M."/>
            <person name="Lipzen A."/>
            <person name="Daum C."/>
            <person name="Saski C.A."/>
            <person name="Payton A.C."/>
            <person name="Mcbreen J.C."/>
            <person name="Conrad R.E."/>
            <person name="Kollar L.M."/>
            <person name="Olsson S."/>
            <person name="Huttunen S."/>
            <person name="Landis J.B."/>
            <person name="Wickett N.J."/>
            <person name="Johnson M.G."/>
            <person name="Rensing S.A."/>
            <person name="Grimwood J."/>
            <person name="Schmutz J."/>
            <person name="Mcdaniel S.F."/>
        </authorList>
    </citation>
    <scope>NUCLEOTIDE SEQUENCE</scope>
    <source>
        <strain evidence="2">R40</strain>
    </source>
</reference>
<dbReference type="EMBL" id="CM026422">
    <property type="protein sequence ID" value="KAG0586312.1"/>
    <property type="molecule type" value="Genomic_DNA"/>
</dbReference>
<dbReference type="Proteomes" id="UP000822688">
    <property type="component" value="Chromosome 2"/>
</dbReference>
<sequence length="38" mass="4089">MLGFRLLGLVLLSMEFVECIHCCTYVSSGSSGGNVMSF</sequence>
<feature type="signal peptide" evidence="1">
    <location>
        <begin position="1"/>
        <end position="19"/>
    </location>
</feature>
<evidence type="ECO:0000313" key="3">
    <source>
        <dbReference type="Proteomes" id="UP000822688"/>
    </source>
</evidence>